<protein>
    <submittedName>
        <fullName evidence="3">UDP-glucuronate 4-epimerase</fullName>
    </submittedName>
</protein>
<dbReference type="InterPro" id="IPR036291">
    <property type="entry name" value="NAD(P)-bd_dom_sf"/>
</dbReference>
<proteinExistence type="predicted"/>
<sequence length="347" mass="38354">MRYFITGTAGFIGFHLARRLLEAGHEVVGLDGMTPYYDVRLKEARNAGLVQFPAYRFHQVMLEDQAGVRRALEDAAPDVIVHLAAQAGVRYSLEEPKSYVEANILGTWNLLEAARAVGARHLMLASSSSVYGATDKIPFREGDRTDEPLTIYGASKKAMEVMAHSYAHLYNLPTTAFRFFTVYGSWGRPDMALFKFTDAILEDREIELYGEGRMSRDFTFVGDLVEAMLKLSVVIPGEDNRVAAPAGLDTLSHQAPFRIVNIGGGNPVGLMDFVSTLEDALGRKARHKLLPMQPGEAPRTFASPDLLQALTGYKPATPLATGVRDFVEWYRDHYRVGELAAVQAARP</sequence>
<dbReference type="Gene3D" id="3.40.50.720">
    <property type="entry name" value="NAD(P)-binding Rossmann-like Domain"/>
    <property type="match status" value="1"/>
</dbReference>
<dbReference type="OrthoDB" id="9801785at2"/>
<keyword evidence="1" id="KW-0520">NAD</keyword>
<gene>
    <name evidence="3" type="ORF">SAMN05892877_101425</name>
</gene>
<evidence type="ECO:0000259" key="2">
    <source>
        <dbReference type="Pfam" id="PF01370"/>
    </source>
</evidence>
<organism evidence="3 4">
    <name type="scientific">Rhizobium subbaraonis</name>
    <dbReference type="NCBI Taxonomy" id="908946"/>
    <lineage>
        <taxon>Bacteria</taxon>
        <taxon>Pseudomonadati</taxon>
        <taxon>Pseudomonadota</taxon>
        <taxon>Alphaproteobacteria</taxon>
        <taxon>Hyphomicrobiales</taxon>
        <taxon>Rhizobiaceae</taxon>
        <taxon>Rhizobium/Agrobacterium group</taxon>
        <taxon>Rhizobium</taxon>
    </lineage>
</organism>
<accession>A0A285U4Y4</accession>
<name>A0A285U4Y4_9HYPH</name>
<dbReference type="PANTHER" id="PTHR43574">
    <property type="entry name" value="EPIMERASE-RELATED"/>
    <property type="match status" value="1"/>
</dbReference>
<dbReference type="SUPFAM" id="SSF51735">
    <property type="entry name" value="NAD(P)-binding Rossmann-fold domains"/>
    <property type="match status" value="1"/>
</dbReference>
<feature type="domain" description="NAD-dependent epimerase/dehydratase" evidence="2">
    <location>
        <begin position="4"/>
        <end position="231"/>
    </location>
</feature>
<evidence type="ECO:0000313" key="3">
    <source>
        <dbReference type="EMBL" id="SOC35576.1"/>
    </source>
</evidence>
<dbReference type="AlphaFoldDB" id="A0A285U4Y4"/>
<dbReference type="RefSeq" id="WP_097135943.1">
    <property type="nucleotide sequence ID" value="NZ_OBQD01000001.1"/>
</dbReference>
<dbReference type="Pfam" id="PF01370">
    <property type="entry name" value="Epimerase"/>
    <property type="match status" value="1"/>
</dbReference>
<evidence type="ECO:0000313" key="4">
    <source>
        <dbReference type="Proteomes" id="UP000219167"/>
    </source>
</evidence>
<dbReference type="Proteomes" id="UP000219167">
    <property type="component" value="Unassembled WGS sequence"/>
</dbReference>
<dbReference type="EMBL" id="OBQD01000001">
    <property type="protein sequence ID" value="SOC35576.1"/>
    <property type="molecule type" value="Genomic_DNA"/>
</dbReference>
<dbReference type="InterPro" id="IPR001509">
    <property type="entry name" value="Epimerase_deHydtase"/>
</dbReference>
<dbReference type="PRINTS" id="PR01713">
    <property type="entry name" value="NUCEPIMERASE"/>
</dbReference>
<keyword evidence="4" id="KW-1185">Reference proteome</keyword>
<evidence type="ECO:0000256" key="1">
    <source>
        <dbReference type="ARBA" id="ARBA00023027"/>
    </source>
</evidence>
<reference evidence="3 4" key="1">
    <citation type="submission" date="2017-08" db="EMBL/GenBank/DDBJ databases">
        <authorList>
            <person name="de Groot N.N."/>
        </authorList>
    </citation>
    <scope>NUCLEOTIDE SEQUENCE [LARGE SCALE GENOMIC DNA]</scope>
    <source>
        <strain evidence="3 4">JC85</strain>
    </source>
</reference>